<evidence type="ECO:0000313" key="2">
    <source>
        <dbReference type="EMBL" id="MBR7676471.1"/>
    </source>
</evidence>
<dbReference type="PANTHER" id="PTHR30546">
    <property type="entry name" value="FLAVODOXIN-RELATED PROTEIN WRBA-RELATED"/>
    <property type="match status" value="1"/>
</dbReference>
<dbReference type="Gene3D" id="3.40.50.360">
    <property type="match status" value="1"/>
</dbReference>
<name>A0A8T4IVK3_9ACTN</name>
<dbReference type="Proteomes" id="UP000675554">
    <property type="component" value="Unassembled WGS sequence"/>
</dbReference>
<organism evidence="2 3">
    <name type="scientific">Streptomyces daliensis</name>
    <dbReference type="NCBI Taxonomy" id="299421"/>
    <lineage>
        <taxon>Bacteria</taxon>
        <taxon>Bacillati</taxon>
        <taxon>Actinomycetota</taxon>
        <taxon>Actinomycetes</taxon>
        <taxon>Kitasatosporales</taxon>
        <taxon>Streptomycetaceae</taxon>
        <taxon>Streptomyces</taxon>
    </lineage>
</organism>
<dbReference type="Pfam" id="PF03358">
    <property type="entry name" value="FMN_red"/>
    <property type="match status" value="1"/>
</dbReference>
<dbReference type="PANTHER" id="PTHR30546:SF23">
    <property type="entry name" value="FLAVOPROTEIN-LIKE PROTEIN YCP4-RELATED"/>
    <property type="match status" value="1"/>
</dbReference>
<comment type="caution">
    <text evidence="2">The sequence shown here is derived from an EMBL/GenBank/DDBJ whole genome shotgun (WGS) entry which is preliminary data.</text>
</comment>
<gene>
    <name evidence="2" type="ORF">KDA82_26375</name>
</gene>
<dbReference type="InterPro" id="IPR005025">
    <property type="entry name" value="FMN_Rdtase-like_dom"/>
</dbReference>
<dbReference type="AlphaFoldDB" id="A0A8T4IVK3"/>
<dbReference type="InterPro" id="IPR029039">
    <property type="entry name" value="Flavoprotein-like_sf"/>
</dbReference>
<reference evidence="2" key="1">
    <citation type="submission" date="2021-04" db="EMBL/GenBank/DDBJ databases">
        <title>Sequencing of actinobacteria type strains.</title>
        <authorList>
            <person name="Nguyen G.-S."/>
            <person name="Wentzel A."/>
        </authorList>
    </citation>
    <scope>NUCLEOTIDE SEQUENCE</scope>
    <source>
        <strain evidence="2">DSM 42095</strain>
    </source>
</reference>
<dbReference type="GO" id="GO:0016020">
    <property type="term" value="C:membrane"/>
    <property type="evidence" value="ECO:0007669"/>
    <property type="project" value="TreeGrafter"/>
</dbReference>
<dbReference type="PROSITE" id="PS50902">
    <property type="entry name" value="FLAVODOXIN_LIKE"/>
    <property type="match status" value="1"/>
</dbReference>
<keyword evidence="3" id="KW-1185">Reference proteome</keyword>
<sequence length="209" mass="21586">MRPRLAVIYHSRHGTLRTLSLAAAEGARREGARVRVLQVADEDGPGATGATGAAGGRVPRWPERVAVPEDVMRADAVLLAGPTYFGNVSSSLKRFLESATPLWREGLLADRLVTGMTSSTCTHGGREATLLALHQTVYHWGCWVAGADPGAPHFGLSGGNPYGLSAVGGRGPSGPAEREGARELGSRLAALAARIAAAASSAISRTAAT</sequence>
<accession>A0A8T4IVK3</accession>
<evidence type="ECO:0000313" key="3">
    <source>
        <dbReference type="Proteomes" id="UP000675554"/>
    </source>
</evidence>
<dbReference type="GO" id="GO:0003955">
    <property type="term" value="F:NAD(P)H dehydrogenase (quinone) activity"/>
    <property type="evidence" value="ECO:0007669"/>
    <property type="project" value="TreeGrafter"/>
</dbReference>
<protein>
    <submittedName>
        <fullName evidence="2">Flavodoxin family protein</fullName>
    </submittedName>
</protein>
<evidence type="ECO:0000259" key="1">
    <source>
        <dbReference type="PROSITE" id="PS50902"/>
    </source>
</evidence>
<dbReference type="SUPFAM" id="SSF52218">
    <property type="entry name" value="Flavoproteins"/>
    <property type="match status" value="1"/>
</dbReference>
<dbReference type="EMBL" id="JAGSMN010000667">
    <property type="protein sequence ID" value="MBR7676471.1"/>
    <property type="molecule type" value="Genomic_DNA"/>
</dbReference>
<proteinExistence type="predicted"/>
<dbReference type="InterPro" id="IPR008254">
    <property type="entry name" value="Flavodoxin/NO_synth"/>
</dbReference>
<dbReference type="GO" id="GO:0010181">
    <property type="term" value="F:FMN binding"/>
    <property type="evidence" value="ECO:0007669"/>
    <property type="project" value="InterPro"/>
</dbReference>
<feature type="domain" description="Flavodoxin-like" evidence="1">
    <location>
        <begin position="5"/>
        <end position="189"/>
    </location>
</feature>